<feature type="active site" evidence="7">
    <location>
        <position position="62"/>
    </location>
</feature>
<protein>
    <recommendedName>
        <fullName evidence="7">Protein-L-isoaspartate O-methyltransferase</fullName>
        <ecNumber evidence="7">2.1.1.77</ecNumber>
    </recommendedName>
    <alternativeName>
        <fullName evidence="7">L-isoaspartyl protein carboxyl methyltransferase</fullName>
    </alternativeName>
    <alternativeName>
        <fullName evidence="7">Protein L-isoaspartyl methyltransferase</fullName>
    </alternativeName>
    <alternativeName>
        <fullName evidence="7">Protein-beta-aspartate methyltransferase</fullName>
        <shortName evidence="7">PIMT</shortName>
    </alternativeName>
</protein>
<dbReference type="PROSITE" id="PS01279">
    <property type="entry name" value="PCMT"/>
    <property type="match status" value="1"/>
</dbReference>
<comment type="catalytic activity">
    <reaction evidence="7">
        <text>[protein]-L-isoaspartate + S-adenosyl-L-methionine = [protein]-L-isoaspartate alpha-methyl ester + S-adenosyl-L-homocysteine</text>
        <dbReference type="Rhea" id="RHEA:12705"/>
        <dbReference type="Rhea" id="RHEA-COMP:12143"/>
        <dbReference type="Rhea" id="RHEA-COMP:12144"/>
        <dbReference type="ChEBI" id="CHEBI:57856"/>
        <dbReference type="ChEBI" id="CHEBI:59789"/>
        <dbReference type="ChEBI" id="CHEBI:90596"/>
        <dbReference type="ChEBI" id="CHEBI:90598"/>
        <dbReference type="EC" id="2.1.1.77"/>
    </reaction>
</comment>
<dbReference type="SUPFAM" id="SSF53335">
    <property type="entry name" value="S-adenosyl-L-methionine-dependent methyltransferases"/>
    <property type="match status" value="1"/>
</dbReference>
<evidence type="ECO:0000313" key="8">
    <source>
        <dbReference type="EMBL" id="OGC15871.1"/>
    </source>
</evidence>
<dbReference type="GO" id="GO:0030091">
    <property type="term" value="P:protein repair"/>
    <property type="evidence" value="ECO:0007669"/>
    <property type="project" value="UniProtKB-UniRule"/>
</dbReference>
<dbReference type="CDD" id="cd02440">
    <property type="entry name" value="AdoMet_MTases"/>
    <property type="match status" value="1"/>
</dbReference>
<dbReference type="GO" id="GO:0004719">
    <property type="term" value="F:protein-L-isoaspartate (D-aspartate) O-methyltransferase activity"/>
    <property type="evidence" value="ECO:0007669"/>
    <property type="project" value="UniProtKB-UniRule"/>
</dbReference>
<dbReference type="NCBIfam" id="NF001453">
    <property type="entry name" value="PRK00312.1"/>
    <property type="match status" value="1"/>
</dbReference>
<keyword evidence="4 7" id="KW-0489">Methyltransferase</keyword>
<dbReference type="Pfam" id="PF01135">
    <property type="entry name" value="PCMT"/>
    <property type="match status" value="1"/>
</dbReference>
<dbReference type="EC" id="2.1.1.77" evidence="7"/>
<keyword evidence="5 7" id="KW-0808">Transferase</keyword>
<dbReference type="NCBIfam" id="TIGR00080">
    <property type="entry name" value="pimt"/>
    <property type="match status" value="1"/>
</dbReference>
<dbReference type="GO" id="GO:0005737">
    <property type="term" value="C:cytoplasm"/>
    <property type="evidence" value="ECO:0007669"/>
    <property type="project" value="UniProtKB-SubCell"/>
</dbReference>
<evidence type="ECO:0000256" key="4">
    <source>
        <dbReference type="ARBA" id="ARBA00022603"/>
    </source>
</evidence>
<comment type="caution">
    <text evidence="8">The sequence shown here is derived from an EMBL/GenBank/DDBJ whole genome shotgun (WGS) entry which is preliminary data.</text>
</comment>
<reference evidence="8 9" key="1">
    <citation type="journal article" date="2016" name="Nat. Commun.">
        <title>Thousands of microbial genomes shed light on interconnected biogeochemical processes in an aquifer system.</title>
        <authorList>
            <person name="Anantharaman K."/>
            <person name="Brown C.T."/>
            <person name="Hug L.A."/>
            <person name="Sharon I."/>
            <person name="Castelle C.J."/>
            <person name="Probst A.J."/>
            <person name="Thomas B.C."/>
            <person name="Singh A."/>
            <person name="Wilkins M.J."/>
            <person name="Karaoz U."/>
            <person name="Brodie E.L."/>
            <person name="Williams K.H."/>
            <person name="Hubbard S.S."/>
            <person name="Banfield J.F."/>
        </authorList>
    </citation>
    <scope>NUCLEOTIDE SEQUENCE [LARGE SCALE GENOMIC DNA]</scope>
</reference>
<evidence type="ECO:0000256" key="3">
    <source>
        <dbReference type="ARBA" id="ARBA00022490"/>
    </source>
</evidence>
<dbReference type="PANTHER" id="PTHR11579:SF0">
    <property type="entry name" value="PROTEIN-L-ISOASPARTATE(D-ASPARTATE) O-METHYLTRANSFERASE"/>
    <property type="match status" value="1"/>
</dbReference>
<evidence type="ECO:0000256" key="5">
    <source>
        <dbReference type="ARBA" id="ARBA00022679"/>
    </source>
</evidence>
<sequence>MYYFKELREKMVEEQLVLRGIKDKRVLSAMKIIPRELFLPEKLKPVAYDDGPLPIGYGQTISQPYIVALMTELLTIKEEDKILEIGTGSGYQSAILSLLAQKVFTIEKIERLSKKAKSILNKLGCINVEEIVGDGSVGFAKEAPFDKILVTAGTPFFPLDLKNQLSPNFGTAVIPIGDRHMQTLTKIVREGDTFKKEESIPCMFVPLVGKYGWQSENGK</sequence>
<dbReference type="PANTHER" id="PTHR11579">
    <property type="entry name" value="PROTEIN-L-ISOASPARTATE O-METHYLTRANSFERASE"/>
    <property type="match status" value="1"/>
</dbReference>
<accession>A0A1F4S609</accession>
<evidence type="ECO:0000313" key="9">
    <source>
        <dbReference type="Proteomes" id="UP000177905"/>
    </source>
</evidence>
<dbReference type="Proteomes" id="UP000177905">
    <property type="component" value="Unassembled WGS sequence"/>
</dbReference>
<evidence type="ECO:0000256" key="6">
    <source>
        <dbReference type="ARBA" id="ARBA00022691"/>
    </source>
</evidence>
<dbReference type="AlphaFoldDB" id="A0A1F4S609"/>
<comment type="function">
    <text evidence="7">Catalyzes the methyl esterification of L-isoaspartyl residues in peptides and proteins that result from spontaneous decomposition of normal L-aspartyl and L-asparaginyl residues. It plays a role in the repair and/or degradation of damaged proteins.</text>
</comment>
<organism evidence="8 9">
    <name type="scientific">candidate division WOR-1 bacterium RIFOXYB2_FULL_36_35</name>
    <dbReference type="NCBI Taxonomy" id="1802578"/>
    <lineage>
        <taxon>Bacteria</taxon>
        <taxon>Bacillati</taxon>
        <taxon>Saganbacteria</taxon>
    </lineage>
</organism>
<evidence type="ECO:0000256" key="1">
    <source>
        <dbReference type="ARBA" id="ARBA00004496"/>
    </source>
</evidence>
<name>A0A1F4S609_UNCSA</name>
<dbReference type="InterPro" id="IPR029063">
    <property type="entry name" value="SAM-dependent_MTases_sf"/>
</dbReference>
<dbReference type="Gene3D" id="3.40.50.150">
    <property type="entry name" value="Vaccinia Virus protein VP39"/>
    <property type="match status" value="1"/>
</dbReference>
<evidence type="ECO:0000256" key="7">
    <source>
        <dbReference type="HAMAP-Rule" id="MF_00090"/>
    </source>
</evidence>
<comment type="subcellular location">
    <subcellularLocation>
        <location evidence="1 7">Cytoplasm</location>
    </subcellularLocation>
</comment>
<evidence type="ECO:0000256" key="2">
    <source>
        <dbReference type="ARBA" id="ARBA00005369"/>
    </source>
</evidence>
<gene>
    <name evidence="7" type="primary">pcm</name>
    <name evidence="8" type="ORF">A2290_05640</name>
</gene>
<keyword evidence="6 7" id="KW-0949">S-adenosyl-L-methionine</keyword>
<dbReference type="InterPro" id="IPR000682">
    <property type="entry name" value="PCMT"/>
</dbReference>
<dbReference type="HAMAP" id="MF_00090">
    <property type="entry name" value="PIMT"/>
    <property type="match status" value="1"/>
</dbReference>
<keyword evidence="3 7" id="KW-0963">Cytoplasm</keyword>
<dbReference type="EMBL" id="MEUA01000017">
    <property type="protein sequence ID" value="OGC15871.1"/>
    <property type="molecule type" value="Genomic_DNA"/>
</dbReference>
<proteinExistence type="inferred from homology"/>
<comment type="similarity">
    <text evidence="2 7">Belongs to the methyltransferase superfamily. L-isoaspartyl/D-aspartyl protein methyltransferase family.</text>
</comment>
<dbReference type="FunFam" id="3.40.50.150:FF:000010">
    <property type="entry name" value="Protein-L-isoaspartate O-methyltransferase"/>
    <property type="match status" value="1"/>
</dbReference>
<dbReference type="GO" id="GO:0032259">
    <property type="term" value="P:methylation"/>
    <property type="evidence" value="ECO:0007669"/>
    <property type="project" value="UniProtKB-KW"/>
</dbReference>